<dbReference type="STRING" id="1703779.AMJ83_06905"/>
<dbReference type="Pfam" id="PF13174">
    <property type="entry name" value="TPR_6"/>
    <property type="match status" value="2"/>
</dbReference>
<dbReference type="InterPro" id="IPR019734">
    <property type="entry name" value="TPR_rpt"/>
</dbReference>
<dbReference type="EMBL" id="LJUJ01000012">
    <property type="protein sequence ID" value="KPK63496.1"/>
    <property type="molecule type" value="Genomic_DNA"/>
</dbReference>
<dbReference type="PROSITE" id="PS50005">
    <property type="entry name" value="TPR"/>
    <property type="match status" value="1"/>
</dbReference>
<protein>
    <submittedName>
        <fullName evidence="2">Uncharacterized protein</fullName>
    </submittedName>
</protein>
<accession>A0A0S8FRX4</accession>
<evidence type="ECO:0000256" key="1">
    <source>
        <dbReference type="PROSITE-ProRule" id="PRU00339"/>
    </source>
</evidence>
<organism evidence="2 3">
    <name type="scientific">candidate division WOR_3 bacterium SM23_42</name>
    <dbReference type="NCBI Taxonomy" id="1703779"/>
    <lineage>
        <taxon>Bacteria</taxon>
        <taxon>Bacteria division WOR-3</taxon>
    </lineage>
</organism>
<keyword evidence="1" id="KW-0802">TPR repeat</keyword>
<dbReference type="NCBIfam" id="TIGR02795">
    <property type="entry name" value="tol_pal_ybgF"/>
    <property type="match status" value="1"/>
</dbReference>
<dbReference type="InterPro" id="IPR011990">
    <property type="entry name" value="TPR-like_helical_dom_sf"/>
</dbReference>
<dbReference type="Proteomes" id="UP000051373">
    <property type="component" value="Unassembled WGS sequence"/>
</dbReference>
<proteinExistence type="predicted"/>
<dbReference type="SUPFAM" id="SSF48452">
    <property type="entry name" value="TPR-like"/>
    <property type="match status" value="1"/>
</dbReference>
<feature type="repeat" description="TPR" evidence="1">
    <location>
        <begin position="156"/>
        <end position="189"/>
    </location>
</feature>
<reference evidence="2 3" key="1">
    <citation type="journal article" date="2015" name="Microbiome">
        <title>Genomic resolution of linkages in carbon, nitrogen, and sulfur cycling among widespread estuary sediment bacteria.</title>
        <authorList>
            <person name="Baker B.J."/>
            <person name="Lazar C.S."/>
            <person name="Teske A.P."/>
            <person name="Dick G.J."/>
        </authorList>
    </citation>
    <scope>NUCLEOTIDE SEQUENCE [LARGE SCALE GENOMIC DNA]</scope>
    <source>
        <strain evidence="2">SM23_42</strain>
    </source>
</reference>
<evidence type="ECO:0000313" key="3">
    <source>
        <dbReference type="Proteomes" id="UP000051373"/>
    </source>
</evidence>
<name>A0A0S8FRX4_UNCW3</name>
<dbReference type="InterPro" id="IPR014162">
    <property type="entry name" value="CpoB_C"/>
</dbReference>
<dbReference type="AlphaFoldDB" id="A0A0S8FRX4"/>
<comment type="caution">
    <text evidence="2">The sequence shown here is derived from an EMBL/GenBank/DDBJ whole genome shotgun (WGS) entry which is preliminary data.</text>
</comment>
<evidence type="ECO:0000313" key="2">
    <source>
        <dbReference type="EMBL" id="KPK63496.1"/>
    </source>
</evidence>
<gene>
    <name evidence="2" type="ORF">AMJ83_06905</name>
</gene>
<sequence>MRIQRILSALVLAQLSVLLLMMNTGCLSTQRFRNYSWQLDSLRYYTKKIDSLLSVQSNEIEQLRIDLYTKTSELSQKFDMLNSRLGESETQITQLYEKLGPSQKAITDSATMSQISPEARLLYESAYKNYVRGSYREAIEGFEMYQKAAEDGPLVDNALYWIGESYAALGQLQKAVNTFQELVNKYPKSARVPPALYKMGIIYEEGGDLKTARFYYNLVVKDFPNSPEATLARNKNK</sequence>
<dbReference type="Gene3D" id="1.25.40.10">
    <property type="entry name" value="Tetratricopeptide repeat domain"/>
    <property type="match status" value="1"/>
</dbReference>